<accession>D6PCP1</accession>
<evidence type="ECO:0000256" key="11">
    <source>
        <dbReference type="RuleBase" id="RU368036"/>
    </source>
</evidence>
<dbReference type="PANTHER" id="PTHR43199">
    <property type="entry name" value="GLUTATHIONE HYDROLASE"/>
    <property type="match status" value="1"/>
</dbReference>
<feature type="binding site" evidence="10">
    <location>
        <position position="490"/>
    </location>
    <ligand>
        <name>L-glutamate</name>
        <dbReference type="ChEBI" id="CHEBI:29985"/>
    </ligand>
</feature>
<feature type="active site" description="Nucleophile" evidence="9">
    <location>
        <position position="396"/>
    </location>
</feature>
<comment type="pathway">
    <text evidence="11">Sulfur metabolism; glutathione metabolism.</text>
</comment>
<dbReference type="Gene3D" id="1.10.246.130">
    <property type="match status" value="1"/>
</dbReference>
<comment type="catalytic activity">
    <reaction evidence="2 11">
        <text>glutathione + H2O = L-cysteinylglycine + L-glutamate</text>
        <dbReference type="Rhea" id="RHEA:28807"/>
        <dbReference type="ChEBI" id="CHEBI:15377"/>
        <dbReference type="ChEBI" id="CHEBI:29985"/>
        <dbReference type="ChEBI" id="CHEBI:57925"/>
        <dbReference type="ChEBI" id="CHEBI:61694"/>
        <dbReference type="EC" id="3.4.19.13"/>
    </reaction>
</comment>
<dbReference type="GO" id="GO:0006751">
    <property type="term" value="P:glutathione catabolic process"/>
    <property type="evidence" value="ECO:0007669"/>
    <property type="project" value="UniProtKB-UniRule"/>
</dbReference>
<evidence type="ECO:0000256" key="12">
    <source>
        <dbReference type="SAM" id="SignalP"/>
    </source>
</evidence>
<evidence type="ECO:0000256" key="9">
    <source>
        <dbReference type="PIRSR" id="PIRSR600101-1"/>
    </source>
</evidence>
<comment type="PTM">
    <text evidence="11">Cleaved by autocatalysis into a large and a small subunit.</text>
</comment>
<feature type="binding site" evidence="10">
    <location>
        <position position="109"/>
    </location>
    <ligand>
        <name>L-glutamate</name>
        <dbReference type="ChEBI" id="CHEBI:29985"/>
    </ligand>
</feature>
<dbReference type="Gene3D" id="3.60.20.40">
    <property type="match status" value="1"/>
</dbReference>
<comment type="catalytic activity">
    <reaction evidence="1 11">
        <text>an S-substituted glutathione + H2O = an S-substituted L-cysteinylglycine + L-glutamate</text>
        <dbReference type="Rhea" id="RHEA:59468"/>
        <dbReference type="ChEBI" id="CHEBI:15377"/>
        <dbReference type="ChEBI" id="CHEBI:29985"/>
        <dbReference type="ChEBI" id="CHEBI:90779"/>
        <dbReference type="ChEBI" id="CHEBI:143103"/>
        <dbReference type="EC" id="3.4.19.13"/>
    </reaction>
</comment>
<comment type="subunit">
    <text evidence="11">This enzyme consists of two polypeptide chains, which are synthesized in precursor form from a single polypeptide.</text>
</comment>
<evidence type="ECO:0000256" key="6">
    <source>
        <dbReference type="ARBA" id="ARBA00023145"/>
    </source>
</evidence>
<keyword evidence="11" id="KW-0317">Glutathione biosynthesis</keyword>
<dbReference type="EC" id="2.3.2.2" evidence="11"/>
<dbReference type="GO" id="GO:0103068">
    <property type="term" value="F:leukotriene C4 gamma-glutamyl transferase activity"/>
    <property type="evidence" value="ECO:0007669"/>
    <property type="project" value="UniProtKB-EC"/>
</dbReference>
<dbReference type="InterPro" id="IPR051792">
    <property type="entry name" value="GGT_bact"/>
</dbReference>
<keyword evidence="7 11" id="KW-0012">Acyltransferase</keyword>
<dbReference type="Pfam" id="PF01019">
    <property type="entry name" value="G_glu_transpept"/>
    <property type="match status" value="1"/>
</dbReference>
<feature type="binding site" evidence="10">
    <location>
        <begin position="467"/>
        <end position="468"/>
    </location>
    <ligand>
        <name>L-glutamate</name>
        <dbReference type="ChEBI" id="CHEBI:29985"/>
    </ligand>
</feature>
<feature type="binding site" evidence="10">
    <location>
        <position position="438"/>
    </location>
    <ligand>
        <name>L-glutamate</name>
        <dbReference type="ChEBI" id="CHEBI:29985"/>
    </ligand>
</feature>
<dbReference type="InterPro" id="IPR029055">
    <property type="entry name" value="Ntn_hydrolases_N"/>
</dbReference>
<evidence type="ECO:0000256" key="7">
    <source>
        <dbReference type="ARBA" id="ARBA00023315"/>
    </source>
</evidence>
<organism evidence="13">
    <name type="scientific">uncultured marine bacterium MedDCM-OCT-S04-C13</name>
    <dbReference type="NCBI Taxonomy" id="743052"/>
    <lineage>
        <taxon>Bacteria</taxon>
        <taxon>environmental samples</taxon>
    </lineage>
</organism>
<dbReference type="GO" id="GO:0006750">
    <property type="term" value="P:glutathione biosynthetic process"/>
    <property type="evidence" value="ECO:0007669"/>
    <property type="project" value="UniProtKB-KW"/>
</dbReference>
<dbReference type="InterPro" id="IPR000101">
    <property type="entry name" value="GGT_peptidase"/>
</dbReference>
<reference evidence="13" key="1">
    <citation type="journal article" date="2010" name="ISME J.">
        <title>Metagenome of the Mediterranean deep chlorophyll maximum studied by direct and fosmid library 454 pyrosequencing.</title>
        <authorList>
            <person name="Ghai R."/>
            <person name="Martin-Cuadrado A.B."/>
            <person name="Molto A.G."/>
            <person name="Heredia I.G."/>
            <person name="Cabrera R."/>
            <person name="Martin J."/>
            <person name="Verdu M."/>
            <person name="Deschamps P."/>
            <person name="Moreira D."/>
            <person name="Lopez-Garcia P."/>
            <person name="Mira A."/>
            <person name="Rodriguez-Valera F."/>
        </authorList>
    </citation>
    <scope>NUCLEOTIDE SEQUENCE</scope>
</reference>
<dbReference type="MEROPS" id="T03.001"/>
<evidence type="ECO:0000256" key="4">
    <source>
        <dbReference type="ARBA" id="ARBA00022679"/>
    </source>
</evidence>
<proteinExistence type="inferred from homology"/>
<evidence type="ECO:0000256" key="5">
    <source>
        <dbReference type="ARBA" id="ARBA00022801"/>
    </source>
</evidence>
<keyword evidence="5 11" id="KW-0378">Hydrolase</keyword>
<protein>
    <recommendedName>
        <fullName evidence="11">Glutathione hydrolase proenzyme</fullName>
        <ecNumber evidence="11">2.3.2.2</ecNumber>
        <ecNumber evidence="11">3.4.19.13</ecNumber>
    </recommendedName>
    <component>
        <recommendedName>
            <fullName evidence="11">Glutathione hydrolase large chain</fullName>
        </recommendedName>
    </component>
    <component>
        <recommendedName>
            <fullName evidence="11">Glutathione hydrolase small chain</fullName>
        </recommendedName>
    </component>
</protein>
<feature type="chain" id="PRO_5003087175" description="Glutathione hydrolase proenzyme" evidence="12">
    <location>
        <begin position="24"/>
        <end position="591"/>
    </location>
</feature>
<dbReference type="InterPro" id="IPR043138">
    <property type="entry name" value="GGT_lsub"/>
</dbReference>
<comment type="catalytic activity">
    <reaction evidence="8 11">
        <text>an N-terminal (5-L-glutamyl)-[peptide] + an alpha-amino acid = 5-L-glutamyl amino acid + an N-terminal L-alpha-aminoacyl-[peptide]</text>
        <dbReference type="Rhea" id="RHEA:23904"/>
        <dbReference type="Rhea" id="RHEA-COMP:9780"/>
        <dbReference type="Rhea" id="RHEA-COMP:9795"/>
        <dbReference type="ChEBI" id="CHEBI:77644"/>
        <dbReference type="ChEBI" id="CHEBI:78597"/>
        <dbReference type="ChEBI" id="CHEBI:78599"/>
        <dbReference type="ChEBI" id="CHEBI:78608"/>
        <dbReference type="EC" id="2.3.2.2"/>
    </reaction>
</comment>
<name>D6PCP1_9BACT</name>
<keyword evidence="4 11" id="KW-0808">Transferase</keyword>
<dbReference type="GO" id="GO:0036374">
    <property type="term" value="F:glutathione hydrolase activity"/>
    <property type="evidence" value="ECO:0007669"/>
    <property type="project" value="UniProtKB-UniRule"/>
</dbReference>
<dbReference type="InterPro" id="IPR043137">
    <property type="entry name" value="GGT_ssub_C"/>
</dbReference>
<dbReference type="UniPathway" id="UPA00204"/>
<dbReference type="PRINTS" id="PR01210">
    <property type="entry name" value="GGTRANSPTASE"/>
</dbReference>
<evidence type="ECO:0000256" key="8">
    <source>
        <dbReference type="ARBA" id="ARBA00047417"/>
    </source>
</evidence>
<evidence type="ECO:0000256" key="1">
    <source>
        <dbReference type="ARBA" id="ARBA00001049"/>
    </source>
</evidence>
<evidence type="ECO:0000313" key="13">
    <source>
        <dbReference type="EMBL" id="ADD93492.1"/>
    </source>
</evidence>
<dbReference type="NCBIfam" id="TIGR00066">
    <property type="entry name" value="g_glut_trans"/>
    <property type="match status" value="1"/>
</dbReference>
<evidence type="ECO:0000256" key="3">
    <source>
        <dbReference type="ARBA" id="ARBA00009381"/>
    </source>
</evidence>
<evidence type="ECO:0000256" key="2">
    <source>
        <dbReference type="ARBA" id="ARBA00001089"/>
    </source>
</evidence>
<feature type="signal peptide" evidence="12">
    <location>
        <begin position="1"/>
        <end position="23"/>
    </location>
</feature>
<feature type="binding site" evidence="10">
    <location>
        <begin position="414"/>
        <end position="416"/>
    </location>
    <ligand>
        <name>L-glutamate</name>
        <dbReference type="ChEBI" id="CHEBI:29985"/>
    </ligand>
</feature>
<sequence length="591" mass="63893">MHKTLIILTVFIFNALSISPALANSMPLLAPKALFHPVISDSGMVVSQDMLASQVGAEILARGGNAVDAAVATGFALAVTLPRAGNLGGGGFMMVYLAESKKTIAIDYRELAPAEAFKDMFLDAEGDVDNTKARFSIFSSGVPGTVAGLVQAQQNYGKLSLKQVMQPAINLARNGFQISPDMADSLRSRQERLQKHAATKKYFYKNNGSAYQHRDVLVQKDLAKTLTRIQTTAGADFYSGKTAELIAKQMQRSGGLISMQDLANYKVVERAPLCGEFRQHKICAMPPPSSGGVHLLQMLNILEGWNLTLLGHNSAAYIHRLVESMRRAYADRSLYLGDPDFFPVPVTQLTDKRYAKTLRDNIDLTAASRSADIQPGLSDSERPISSIAQPVESTETTHFSTWDRWGNVVSNTYTLNFSYGSGIAVDGAGFLLNNEMDDFSSKPGFPNGYGLIGGIANGIHPNKRPLSSMTPTIMFNADGEPVLATGTPGGSTIITIVMQIILNLLEFDMGIAEATAASRVHHQWLPDNIYYEPGLSTDSKALLQKMGHIINDSSGRLGATQSIYKAFDGRLHGAPDSRRQGAGAVAQESRQ</sequence>
<keyword evidence="12" id="KW-0732">Signal</keyword>
<dbReference type="PANTHER" id="PTHR43199:SF1">
    <property type="entry name" value="GLUTATHIONE HYDROLASE PROENZYME"/>
    <property type="match status" value="1"/>
</dbReference>
<keyword evidence="6 11" id="KW-0865">Zymogen</keyword>
<evidence type="ECO:0000256" key="10">
    <source>
        <dbReference type="PIRSR" id="PIRSR600101-2"/>
    </source>
</evidence>
<dbReference type="EMBL" id="GU942985">
    <property type="protein sequence ID" value="ADD93492.1"/>
    <property type="molecule type" value="Genomic_DNA"/>
</dbReference>
<comment type="similarity">
    <text evidence="3 11">Belongs to the gamma-glutamyltransferase family.</text>
</comment>
<dbReference type="SUPFAM" id="SSF56235">
    <property type="entry name" value="N-terminal nucleophile aminohydrolases (Ntn hydrolases)"/>
    <property type="match status" value="1"/>
</dbReference>
<dbReference type="AlphaFoldDB" id="D6PCP1"/>
<dbReference type="EC" id="3.4.19.13" evidence="11"/>